<reference evidence="1" key="1">
    <citation type="submission" date="2022-06" db="EMBL/GenBank/DDBJ databases">
        <authorList>
            <person name="Dietemann V."/>
            <person name="Ory F."/>
            <person name="Dainat B."/>
            <person name="Oberhansli S."/>
        </authorList>
    </citation>
    <scope>NUCLEOTIDE SEQUENCE</scope>
    <source>
        <strain evidence="1">Ena-SAMPLE-TAB-26-04-2022-14:26:32:270-5432</strain>
    </source>
</reference>
<evidence type="ECO:0000313" key="1">
    <source>
        <dbReference type="EMBL" id="CAH8244218.1"/>
    </source>
</evidence>
<dbReference type="Proteomes" id="UP001154322">
    <property type="component" value="Unassembled WGS sequence"/>
</dbReference>
<accession>A0ABN8TZK8</accession>
<keyword evidence="2" id="KW-1185">Reference proteome</keyword>
<dbReference type="EMBL" id="CALYLO010000001">
    <property type="protein sequence ID" value="CAH8244218.1"/>
    <property type="molecule type" value="Genomic_DNA"/>
</dbReference>
<proteinExistence type="predicted"/>
<gene>
    <name evidence="1" type="ORF">WJ0W_001456</name>
</gene>
<sequence length="56" mass="6396">MGKKSNQRARFFHDFGLIGEAVQKNAVTPWIRGLMNDYMEGTFPISSREDMDGTDE</sequence>
<organism evidence="1 2">
    <name type="scientific">Paenibacillus melissococcoides</name>
    <dbReference type="NCBI Taxonomy" id="2912268"/>
    <lineage>
        <taxon>Bacteria</taxon>
        <taxon>Bacillati</taxon>
        <taxon>Bacillota</taxon>
        <taxon>Bacilli</taxon>
        <taxon>Bacillales</taxon>
        <taxon>Paenibacillaceae</taxon>
        <taxon>Paenibacillus</taxon>
    </lineage>
</organism>
<name>A0ABN8TZK8_9BACL</name>
<protein>
    <submittedName>
        <fullName evidence="1">Uncharacterized protein</fullName>
    </submittedName>
</protein>
<comment type="caution">
    <text evidence="1">The sequence shown here is derived from an EMBL/GenBank/DDBJ whole genome shotgun (WGS) entry which is preliminary data.</text>
</comment>
<evidence type="ECO:0000313" key="2">
    <source>
        <dbReference type="Proteomes" id="UP001154322"/>
    </source>
</evidence>